<evidence type="ECO:0000313" key="3">
    <source>
        <dbReference type="Proteomes" id="UP000195570"/>
    </source>
</evidence>
<dbReference type="EMBL" id="CZPT02000417">
    <property type="protein sequence ID" value="SCU65821.1"/>
    <property type="molecule type" value="Genomic_DNA"/>
</dbReference>
<dbReference type="Proteomes" id="UP000195570">
    <property type="component" value="Unassembled WGS sequence"/>
</dbReference>
<protein>
    <submittedName>
        <fullName evidence="2">Uncharacterized protein</fullName>
    </submittedName>
</protein>
<gene>
    <name evidence="2" type="ORF">TEOVI_000598100</name>
</gene>
<comment type="caution">
    <text evidence="2">The sequence shown here is derived from an EMBL/GenBank/DDBJ whole genome shotgun (WGS) entry which is preliminary data.</text>
</comment>
<feature type="transmembrane region" description="Helical" evidence="1">
    <location>
        <begin position="12"/>
        <end position="28"/>
    </location>
</feature>
<keyword evidence="3" id="KW-1185">Reference proteome</keyword>
<reference evidence="2" key="1">
    <citation type="submission" date="2016-09" db="EMBL/GenBank/DDBJ databases">
        <authorList>
            <person name="Hebert L."/>
            <person name="Moumen B."/>
        </authorList>
    </citation>
    <scope>NUCLEOTIDE SEQUENCE [LARGE SCALE GENOMIC DNA]</scope>
    <source>
        <strain evidence="2">OVI</strain>
    </source>
</reference>
<organism evidence="2 3">
    <name type="scientific">Trypanosoma equiperdum</name>
    <dbReference type="NCBI Taxonomy" id="5694"/>
    <lineage>
        <taxon>Eukaryota</taxon>
        <taxon>Discoba</taxon>
        <taxon>Euglenozoa</taxon>
        <taxon>Kinetoplastea</taxon>
        <taxon>Metakinetoplastina</taxon>
        <taxon>Trypanosomatida</taxon>
        <taxon>Trypanosomatidae</taxon>
        <taxon>Trypanosoma</taxon>
    </lineage>
</organism>
<sequence length="77" mass="8573">MLMEQSAGVKLLFFWRFHFGAVLPGGAVTIPHDVLVFLLSPSFSFSSLGICQIKSRQYPRCLLNFQPYNCGLYAADG</sequence>
<keyword evidence="1" id="KW-0472">Membrane</keyword>
<evidence type="ECO:0000313" key="2">
    <source>
        <dbReference type="EMBL" id="SCU65821.1"/>
    </source>
</evidence>
<dbReference type="AlphaFoldDB" id="A0A1G4I2H9"/>
<dbReference type="RefSeq" id="XP_067077358.1">
    <property type="nucleotide sequence ID" value="XM_067221257.1"/>
</dbReference>
<keyword evidence="1" id="KW-1133">Transmembrane helix</keyword>
<name>A0A1G4I2H9_TRYEQ</name>
<dbReference type="GeneID" id="92379920"/>
<keyword evidence="1" id="KW-0812">Transmembrane</keyword>
<proteinExistence type="predicted"/>
<dbReference type="VEuPathDB" id="TriTrypDB:TEOVI_000598100"/>
<evidence type="ECO:0000256" key="1">
    <source>
        <dbReference type="SAM" id="Phobius"/>
    </source>
</evidence>
<accession>A0A1G4I2H9</accession>